<protein>
    <recommendedName>
        <fullName evidence="13">THAP domain-containing protein 1</fullName>
    </recommendedName>
</protein>
<keyword evidence="16" id="KW-1185">Reference proteome</keyword>
<evidence type="ECO:0000256" key="1">
    <source>
        <dbReference type="ARBA" id="ARBA00004642"/>
    </source>
</evidence>
<dbReference type="Gene3D" id="6.20.210.20">
    <property type="entry name" value="THAP domain"/>
    <property type="match status" value="1"/>
</dbReference>
<feature type="domain" description="THAP-type" evidence="14">
    <location>
        <begin position="42"/>
        <end position="129"/>
    </location>
</feature>
<keyword evidence="10 13" id="KW-0539">Nucleus</keyword>
<evidence type="ECO:0000256" key="9">
    <source>
        <dbReference type="ARBA" id="ARBA00023163"/>
    </source>
</evidence>
<evidence type="ECO:0000256" key="4">
    <source>
        <dbReference type="ARBA" id="ARBA00022771"/>
    </source>
</evidence>
<keyword evidence="5" id="KW-0862">Zinc</keyword>
<dbReference type="EMBL" id="JACTAM010002528">
    <property type="protein sequence ID" value="KAI2644418.1"/>
    <property type="molecule type" value="Genomic_DNA"/>
</dbReference>
<keyword evidence="8 12" id="KW-0238">DNA-binding</keyword>
<comment type="subcellular location">
    <subcellularLocation>
        <location evidence="1 13">Nucleus</location>
        <location evidence="1 13">Nucleoplasm</location>
    </subcellularLocation>
</comment>
<keyword evidence="7 13" id="KW-0175">Coiled coil</keyword>
<evidence type="ECO:0000313" key="15">
    <source>
        <dbReference type="EMBL" id="KAI2644418.1"/>
    </source>
</evidence>
<gene>
    <name evidence="15" type="ORF">H4Q32_027072</name>
</gene>
<evidence type="ECO:0000256" key="11">
    <source>
        <dbReference type="ARBA" id="ARBA00023306"/>
    </source>
</evidence>
<dbReference type="InterPro" id="IPR006612">
    <property type="entry name" value="THAP_Znf"/>
</dbReference>
<evidence type="ECO:0000256" key="8">
    <source>
        <dbReference type="ARBA" id="ARBA00023125"/>
    </source>
</evidence>
<comment type="caution">
    <text evidence="15">The sequence shown here is derived from an EMBL/GenBank/DDBJ whole genome shotgun (WGS) entry which is preliminary data.</text>
</comment>
<dbReference type="InterPro" id="IPR026516">
    <property type="entry name" value="THAP1/10"/>
</dbReference>
<keyword evidence="4 12" id="KW-0863">Zinc-finger</keyword>
<keyword evidence="11 13" id="KW-0131">Cell cycle</keyword>
<evidence type="ECO:0000259" key="14">
    <source>
        <dbReference type="PROSITE" id="PS50950"/>
    </source>
</evidence>
<evidence type="ECO:0000313" key="16">
    <source>
        <dbReference type="Proteomes" id="UP000830375"/>
    </source>
</evidence>
<dbReference type="Proteomes" id="UP000830375">
    <property type="component" value="Unassembled WGS sequence"/>
</dbReference>
<dbReference type="SUPFAM" id="SSF57716">
    <property type="entry name" value="Glucocorticoid receptor-like (DNA-binding domain)"/>
    <property type="match status" value="1"/>
</dbReference>
<proteinExistence type="inferred from homology"/>
<dbReference type="PANTHER" id="PTHR46600">
    <property type="entry name" value="THAP DOMAIN-CONTAINING"/>
    <property type="match status" value="1"/>
</dbReference>
<dbReference type="SMART" id="SM00980">
    <property type="entry name" value="THAP"/>
    <property type="match status" value="1"/>
</dbReference>
<name>A0ABQ8L115_LABRO</name>
<sequence length="204" mass="22629">MFFPLPSIRAAVNVNSAHVPISCSIVFTHSNDNDVKSRKLTMVRTCKFPGCDHKNVPGSPFRFHRFSVSDMAMRQLWLVAIGYSAGDKISSIKDFRVCSAHFSEDNYIPNQGGKSKKRILKSSAVPVPWCVNTMEQLIETCALLTLTAARIDGNGKNIVPIKTEVSILLLIKFQVSLSLNLNSSDVWESDNFQKSPAEDAILLQ</sequence>
<evidence type="ECO:0000256" key="6">
    <source>
        <dbReference type="ARBA" id="ARBA00023015"/>
    </source>
</evidence>
<evidence type="ECO:0000256" key="12">
    <source>
        <dbReference type="PROSITE-ProRule" id="PRU00309"/>
    </source>
</evidence>
<evidence type="ECO:0000256" key="7">
    <source>
        <dbReference type="ARBA" id="ARBA00023054"/>
    </source>
</evidence>
<evidence type="ECO:0000256" key="5">
    <source>
        <dbReference type="ARBA" id="ARBA00022833"/>
    </source>
</evidence>
<dbReference type="InterPro" id="IPR038441">
    <property type="entry name" value="THAP_Znf_sf"/>
</dbReference>
<dbReference type="Pfam" id="PF05485">
    <property type="entry name" value="THAP"/>
    <property type="match status" value="1"/>
</dbReference>
<evidence type="ECO:0000256" key="3">
    <source>
        <dbReference type="ARBA" id="ARBA00022723"/>
    </source>
</evidence>
<evidence type="ECO:0000256" key="2">
    <source>
        <dbReference type="ARBA" id="ARBA00006177"/>
    </source>
</evidence>
<reference evidence="15 16" key="1">
    <citation type="submission" date="2022-01" db="EMBL/GenBank/DDBJ databases">
        <title>A high-quality chromosome-level genome assembly of rohu carp, Labeo rohita.</title>
        <authorList>
            <person name="Arick M.A. II"/>
            <person name="Hsu C.-Y."/>
            <person name="Magbanua Z."/>
            <person name="Pechanova O."/>
            <person name="Grover C."/>
            <person name="Miller E."/>
            <person name="Thrash A."/>
            <person name="Ezzel L."/>
            <person name="Alam S."/>
            <person name="Benzie J."/>
            <person name="Hamilton M."/>
            <person name="Karsi A."/>
            <person name="Lawrence M.L."/>
            <person name="Peterson D.G."/>
        </authorList>
    </citation>
    <scope>NUCLEOTIDE SEQUENCE [LARGE SCALE GENOMIC DNA]</scope>
    <source>
        <strain evidence="16">BAU-BD-2019</strain>
        <tissue evidence="15">Blood</tissue>
    </source>
</reference>
<comment type="function">
    <text evidence="13">DNA-binding transcription regulator that regulates endothelial cell proliferation and G1/S cell-cycle progression. Specifically binds the 5'-[AT]NTNN[GT]GGCA[AGT]-3' core DNA sequence and acts by modulating expression of pRB-E2F cell-cycle target genes.</text>
</comment>
<evidence type="ECO:0000256" key="10">
    <source>
        <dbReference type="ARBA" id="ARBA00023242"/>
    </source>
</evidence>
<accession>A0ABQ8L115</accession>
<comment type="similarity">
    <text evidence="2 13">Belongs to the THAP1 family.</text>
</comment>
<keyword evidence="3" id="KW-0479">Metal-binding</keyword>
<dbReference type="PROSITE" id="PS50950">
    <property type="entry name" value="ZF_THAP"/>
    <property type="match status" value="1"/>
</dbReference>
<organism evidence="15 16">
    <name type="scientific">Labeo rohita</name>
    <name type="common">Indian major carp</name>
    <name type="synonym">Cyprinus rohita</name>
    <dbReference type="NCBI Taxonomy" id="84645"/>
    <lineage>
        <taxon>Eukaryota</taxon>
        <taxon>Metazoa</taxon>
        <taxon>Chordata</taxon>
        <taxon>Craniata</taxon>
        <taxon>Vertebrata</taxon>
        <taxon>Euteleostomi</taxon>
        <taxon>Actinopterygii</taxon>
        <taxon>Neopterygii</taxon>
        <taxon>Teleostei</taxon>
        <taxon>Ostariophysi</taxon>
        <taxon>Cypriniformes</taxon>
        <taxon>Cyprinidae</taxon>
        <taxon>Labeoninae</taxon>
        <taxon>Labeonini</taxon>
        <taxon>Labeo</taxon>
    </lineage>
</organism>
<dbReference type="PANTHER" id="PTHR46600:SF1">
    <property type="entry name" value="THAP DOMAIN-CONTAINING PROTEIN 1"/>
    <property type="match status" value="1"/>
</dbReference>
<keyword evidence="6 13" id="KW-0805">Transcription regulation</keyword>
<keyword evidence="9 13" id="KW-0804">Transcription</keyword>
<evidence type="ECO:0000256" key="13">
    <source>
        <dbReference type="RuleBase" id="RU369073"/>
    </source>
</evidence>